<reference evidence="1 2" key="1">
    <citation type="journal article" date="2016" name="Nat. Commun.">
        <title>Thousands of microbial genomes shed light on interconnected biogeochemical processes in an aquifer system.</title>
        <authorList>
            <person name="Anantharaman K."/>
            <person name="Brown C.T."/>
            <person name="Hug L.A."/>
            <person name="Sharon I."/>
            <person name="Castelle C.J."/>
            <person name="Probst A.J."/>
            <person name="Thomas B.C."/>
            <person name="Singh A."/>
            <person name="Wilkins M.J."/>
            <person name="Karaoz U."/>
            <person name="Brodie E.L."/>
            <person name="Williams K.H."/>
            <person name="Hubbard S.S."/>
            <person name="Banfield J.F."/>
        </authorList>
    </citation>
    <scope>NUCLEOTIDE SEQUENCE [LARGE SCALE GENOMIC DNA]</scope>
</reference>
<dbReference type="AlphaFoldDB" id="A0A1G2LET8"/>
<accession>A0A1G2LET8</accession>
<evidence type="ECO:0000313" key="2">
    <source>
        <dbReference type="Proteomes" id="UP000178977"/>
    </source>
</evidence>
<gene>
    <name evidence="1" type="ORF">A3A44_01025</name>
</gene>
<evidence type="ECO:0000313" key="1">
    <source>
        <dbReference type="EMBL" id="OHA10044.1"/>
    </source>
</evidence>
<protein>
    <submittedName>
        <fullName evidence="1">Uncharacterized protein</fullName>
    </submittedName>
</protein>
<sequence length="273" mass="29765">MQTHTRSETLFVGIDVHKDTHTAAGLTPFGEKVFEMTIGNEAEDFISLVEKTKVEGENTTKNCLSGGDSQWPAAQMSRVLHSGGGCSPKSETHDVCGARISKVEIIRYDFLVSGFGPECAPTKAAFTIALRAPPVNTKPWAAHLRLFSAPFANRTEYAMVNHRSRSWDPTRWRDSGFLFVLPASVASGKQATLSRTERLHSRDHGERWGGNVAKGNSFVLCRDNPDNYVRSAGANSAFLDGRSATLRRLAILVRGIVLLVAPPRNTSRNLGGA</sequence>
<comment type="caution">
    <text evidence="1">The sequence shown here is derived from an EMBL/GenBank/DDBJ whole genome shotgun (WGS) entry which is preliminary data.</text>
</comment>
<dbReference type="EMBL" id="MHQT01000006">
    <property type="protein sequence ID" value="OHA10044.1"/>
    <property type="molecule type" value="Genomic_DNA"/>
</dbReference>
<proteinExistence type="predicted"/>
<organism evidence="1 2">
    <name type="scientific">Candidatus Sungbacteria bacterium RIFCSPLOWO2_01_FULL_60_25</name>
    <dbReference type="NCBI Taxonomy" id="1802281"/>
    <lineage>
        <taxon>Bacteria</taxon>
        <taxon>Candidatus Sungiibacteriota</taxon>
    </lineage>
</organism>
<name>A0A1G2LET8_9BACT</name>
<dbReference type="Proteomes" id="UP000178977">
    <property type="component" value="Unassembled WGS sequence"/>
</dbReference>
<dbReference type="STRING" id="1802281.A3A44_01025"/>